<dbReference type="AlphaFoldDB" id="A0A382NHG4"/>
<dbReference type="InterPro" id="IPR016188">
    <property type="entry name" value="PurM-like_N"/>
</dbReference>
<name>A0A382NHG4_9ZZZZ</name>
<protein>
    <recommendedName>
        <fullName evidence="4">PurM-like N-terminal domain-containing protein</fullName>
    </recommendedName>
</protein>
<dbReference type="Pfam" id="PF00586">
    <property type="entry name" value="AIRS"/>
    <property type="match status" value="1"/>
</dbReference>
<dbReference type="SUPFAM" id="SSF55326">
    <property type="entry name" value="PurM N-terminal domain-like"/>
    <property type="match status" value="1"/>
</dbReference>
<dbReference type="CDD" id="cd02194">
    <property type="entry name" value="ThiL"/>
    <property type="match status" value="1"/>
</dbReference>
<dbReference type="Gene3D" id="3.90.650.10">
    <property type="entry name" value="PurM-like C-terminal domain"/>
    <property type="match status" value="1"/>
</dbReference>
<dbReference type="Pfam" id="PF02769">
    <property type="entry name" value="AIRS_C"/>
    <property type="match status" value="1"/>
</dbReference>
<gene>
    <name evidence="3" type="ORF">METZ01_LOCUS313527</name>
</gene>
<dbReference type="InterPro" id="IPR010918">
    <property type="entry name" value="PurM-like_C_dom"/>
</dbReference>
<feature type="domain" description="PurM-like N-terminal" evidence="1">
    <location>
        <begin position="1"/>
        <end position="100"/>
    </location>
</feature>
<organism evidence="3">
    <name type="scientific">marine metagenome</name>
    <dbReference type="NCBI Taxonomy" id="408172"/>
    <lineage>
        <taxon>unclassified sequences</taxon>
        <taxon>metagenomes</taxon>
        <taxon>ecological metagenomes</taxon>
    </lineage>
</organism>
<dbReference type="GO" id="GO:0009228">
    <property type="term" value="P:thiamine biosynthetic process"/>
    <property type="evidence" value="ECO:0007669"/>
    <property type="project" value="InterPro"/>
</dbReference>
<evidence type="ECO:0000259" key="2">
    <source>
        <dbReference type="Pfam" id="PF02769"/>
    </source>
</evidence>
<dbReference type="InterPro" id="IPR006283">
    <property type="entry name" value="ThiL-like"/>
</dbReference>
<feature type="domain" description="PurM-like C-terminal" evidence="2">
    <location>
        <begin position="112"/>
        <end position="230"/>
    </location>
</feature>
<dbReference type="InterPro" id="IPR036676">
    <property type="entry name" value="PurM-like_C_sf"/>
</dbReference>
<dbReference type="NCBIfam" id="TIGR01379">
    <property type="entry name" value="thiL"/>
    <property type="match status" value="1"/>
</dbReference>
<dbReference type="GO" id="GO:0009030">
    <property type="term" value="F:thiamine-phosphate kinase activity"/>
    <property type="evidence" value="ECO:0007669"/>
    <property type="project" value="InterPro"/>
</dbReference>
<accession>A0A382NHG4</accession>
<dbReference type="PANTHER" id="PTHR30270:SF0">
    <property type="entry name" value="THIAMINE-MONOPHOSPHATE KINASE"/>
    <property type="match status" value="1"/>
</dbReference>
<evidence type="ECO:0000313" key="3">
    <source>
        <dbReference type="EMBL" id="SVC60673.1"/>
    </source>
</evidence>
<dbReference type="InterPro" id="IPR036921">
    <property type="entry name" value="PurM-like_N_sf"/>
</dbReference>
<proteinExistence type="predicted"/>
<sequence length="236" mass="24796">MVLTADAIVSGVHFLPDDPGEGLAWKLLGVNLSDLAAMGAEPVGYLITTAWPRDLAESWIESFAKGLGMAQESLGVSLLGGDTVVTDGPLTLSLTAVGEVPLNSALRRSSAQVGDLIFVSGRIGDAGVGLRVLQKNWPDGDDDERRNAVERFRRPRPRLALGAALRGVAHACIDVSDGLVADLGHLAEQSTVKMTVRLNLVPVTPLAEMLGGPVGAIAAGDDYELLFTAPPEKQDR</sequence>
<evidence type="ECO:0008006" key="4">
    <source>
        <dbReference type="Google" id="ProtNLM"/>
    </source>
</evidence>
<feature type="non-terminal residue" evidence="3">
    <location>
        <position position="236"/>
    </location>
</feature>
<dbReference type="SUPFAM" id="SSF56042">
    <property type="entry name" value="PurM C-terminal domain-like"/>
    <property type="match status" value="1"/>
</dbReference>
<dbReference type="EMBL" id="UINC01100538">
    <property type="protein sequence ID" value="SVC60673.1"/>
    <property type="molecule type" value="Genomic_DNA"/>
</dbReference>
<evidence type="ECO:0000259" key="1">
    <source>
        <dbReference type="Pfam" id="PF00586"/>
    </source>
</evidence>
<reference evidence="3" key="1">
    <citation type="submission" date="2018-05" db="EMBL/GenBank/DDBJ databases">
        <authorList>
            <person name="Lanie J.A."/>
            <person name="Ng W.-L."/>
            <person name="Kazmierczak K.M."/>
            <person name="Andrzejewski T.M."/>
            <person name="Davidsen T.M."/>
            <person name="Wayne K.J."/>
            <person name="Tettelin H."/>
            <person name="Glass J.I."/>
            <person name="Rusch D."/>
            <person name="Podicherti R."/>
            <person name="Tsui H.-C.T."/>
            <person name="Winkler M.E."/>
        </authorList>
    </citation>
    <scope>NUCLEOTIDE SEQUENCE</scope>
</reference>
<dbReference type="Gene3D" id="3.30.1330.10">
    <property type="entry name" value="PurM-like, N-terminal domain"/>
    <property type="match status" value="1"/>
</dbReference>
<dbReference type="PANTHER" id="PTHR30270">
    <property type="entry name" value="THIAMINE-MONOPHOSPHATE KINASE"/>
    <property type="match status" value="1"/>
</dbReference>